<dbReference type="Proteomes" id="UP000008631">
    <property type="component" value="Chromosome"/>
</dbReference>
<sequence>MILHVTAGGIGHWFNFVTSGVAIAAIGEWQDSVFSRDDLANGIGSLVFNAMFLTRVGLVRRVRWCGFWFVVGRQWWHRS</sequence>
<accession>E8R2I8</accession>
<reference evidence="1 2" key="2">
    <citation type="journal article" date="2011" name="Stand. Genomic Sci.">
        <title>Complete genome sequence of Isosphaera pallida type strain (IS1B).</title>
        <authorList>
            <consortium name="US DOE Joint Genome Institute (JGI-PGF)"/>
            <person name="Goker M."/>
            <person name="Cleland D."/>
            <person name="Saunders E."/>
            <person name="Lapidus A."/>
            <person name="Nolan M."/>
            <person name="Lucas S."/>
            <person name="Hammon N."/>
            <person name="Deshpande S."/>
            <person name="Cheng J.F."/>
            <person name="Tapia R."/>
            <person name="Han C."/>
            <person name="Goodwin L."/>
            <person name="Pitluck S."/>
            <person name="Liolios K."/>
            <person name="Pagani I."/>
            <person name="Ivanova N."/>
            <person name="Mavromatis K."/>
            <person name="Pati A."/>
            <person name="Chen A."/>
            <person name="Palaniappan K."/>
            <person name="Land M."/>
            <person name="Hauser L."/>
            <person name="Chang Y.J."/>
            <person name="Jeffries C.D."/>
            <person name="Detter J.C."/>
            <person name="Beck B."/>
            <person name="Woyke T."/>
            <person name="Bristow J."/>
            <person name="Eisen J.A."/>
            <person name="Markowitz V."/>
            <person name="Hugenholtz P."/>
            <person name="Kyrpides N.C."/>
            <person name="Klenk H.P."/>
        </authorList>
    </citation>
    <scope>NUCLEOTIDE SEQUENCE [LARGE SCALE GENOMIC DNA]</scope>
    <source>
        <strain evidence="2">ATCC 43644 / DSM 9630 / IS1B</strain>
    </source>
</reference>
<reference key="1">
    <citation type="submission" date="2010-11" db="EMBL/GenBank/DDBJ databases">
        <title>The complete sequence of chromosome of Isophaera pallida ATCC 43644.</title>
        <authorList>
            <consortium name="US DOE Joint Genome Institute (JGI-PGF)"/>
            <person name="Lucas S."/>
            <person name="Copeland A."/>
            <person name="Lapidus A."/>
            <person name="Bruce D."/>
            <person name="Goodwin L."/>
            <person name="Pitluck S."/>
            <person name="Kyrpides N."/>
            <person name="Mavromatis K."/>
            <person name="Pagani I."/>
            <person name="Ivanova N."/>
            <person name="Saunders E."/>
            <person name="Brettin T."/>
            <person name="Detter J.C."/>
            <person name="Han C."/>
            <person name="Tapia R."/>
            <person name="Land M."/>
            <person name="Hauser L."/>
            <person name="Markowitz V."/>
            <person name="Cheng J.-F."/>
            <person name="Hugenholtz P."/>
            <person name="Woyke T."/>
            <person name="Wu D."/>
            <person name="Eisen J.A."/>
        </authorList>
    </citation>
    <scope>NUCLEOTIDE SEQUENCE</scope>
    <source>
        <strain>ATCC 43644</strain>
    </source>
</reference>
<dbReference type="AlphaFoldDB" id="E8R2I8"/>
<proteinExistence type="predicted"/>
<gene>
    <name evidence="1" type="ordered locus">Isop_1908</name>
</gene>
<keyword evidence="2" id="KW-1185">Reference proteome</keyword>
<dbReference type="EMBL" id="CP002353">
    <property type="protein sequence ID" value="ADV62488.1"/>
    <property type="molecule type" value="Genomic_DNA"/>
</dbReference>
<protein>
    <submittedName>
        <fullName evidence="1">Uncharacterized protein</fullName>
    </submittedName>
</protein>
<dbReference type="InParanoid" id="E8R2I8"/>
<name>E8R2I8_ISOPI</name>
<dbReference type="HOGENOM" id="CLU_2601323_0_0_0"/>
<evidence type="ECO:0000313" key="2">
    <source>
        <dbReference type="Proteomes" id="UP000008631"/>
    </source>
</evidence>
<evidence type="ECO:0000313" key="1">
    <source>
        <dbReference type="EMBL" id="ADV62488.1"/>
    </source>
</evidence>
<organism evidence="1 2">
    <name type="scientific">Isosphaera pallida (strain ATCC 43644 / DSM 9630 / IS1B)</name>
    <dbReference type="NCBI Taxonomy" id="575540"/>
    <lineage>
        <taxon>Bacteria</taxon>
        <taxon>Pseudomonadati</taxon>
        <taxon>Planctomycetota</taxon>
        <taxon>Planctomycetia</taxon>
        <taxon>Isosphaerales</taxon>
        <taxon>Isosphaeraceae</taxon>
        <taxon>Isosphaera</taxon>
    </lineage>
</organism>
<dbReference type="KEGG" id="ipa:Isop_1908"/>